<sequence>MSGTPFRLTGSLFAQVSGSLIKESGLLHANRQQCEYSRPCFRAGCKTCRHVTSLSPNGPPLPTDSLPPGHVMKSTFTVIDGMEIFCPTHTGRLSGF</sequence>
<name>A0A8T3DWY3_9TELE</name>
<organism evidence="1 2">
    <name type="scientific">Albula goreensis</name>
    <dbReference type="NCBI Taxonomy" id="1534307"/>
    <lineage>
        <taxon>Eukaryota</taxon>
        <taxon>Metazoa</taxon>
        <taxon>Chordata</taxon>
        <taxon>Craniata</taxon>
        <taxon>Vertebrata</taxon>
        <taxon>Euteleostomi</taxon>
        <taxon>Actinopterygii</taxon>
        <taxon>Neopterygii</taxon>
        <taxon>Teleostei</taxon>
        <taxon>Albuliformes</taxon>
        <taxon>Albulidae</taxon>
        <taxon>Albula</taxon>
    </lineage>
</organism>
<reference evidence="1" key="1">
    <citation type="submission" date="2021-01" db="EMBL/GenBank/DDBJ databases">
        <authorList>
            <person name="Zahm M."/>
            <person name="Roques C."/>
            <person name="Cabau C."/>
            <person name="Klopp C."/>
            <person name="Donnadieu C."/>
            <person name="Jouanno E."/>
            <person name="Lampietro C."/>
            <person name="Louis A."/>
            <person name="Herpin A."/>
            <person name="Echchiki A."/>
            <person name="Berthelot C."/>
            <person name="Parey E."/>
            <person name="Roest-Crollius H."/>
            <person name="Braasch I."/>
            <person name="Postlethwait J."/>
            <person name="Bobe J."/>
            <person name="Montfort J."/>
            <person name="Bouchez O."/>
            <person name="Begum T."/>
            <person name="Mejri S."/>
            <person name="Adams A."/>
            <person name="Chen W.-J."/>
            <person name="Guiguen Y."/>
        </authorList>
    </citation>
    <scope>NUCLEOTIDE SEQUENCE</scope>
    <source>
        <tissue evidence="1">Blood</tissue>
    </source>
</reference>
<evidence type="ECO:0000313" key="2">
    <source>
        <dbReference type="Proteomes" id="UP000829720"/>
    </source>
</evidence>
<accession>A0A8T3DWY3</accession>
<proteinExistence type="predicted"/>
<evidence type="ECO:0000313" key="1">
    <source>
        <dbReference type="EMBL" id="KAI1901869.1"/>
    </source>
</evidence>
<gene>
    <name evidence="1" type="ORF">AGOR_G00038880</name>
</gene>
<protein>
    <submittedName>
        <fullName evidence="1">Uncharacterized protein</fullName>
    </submittedName>
</protein>
<dbReference type="AlphaFoldDB" id="A0A8T3DWY3"/>
<keyword evidence="2" id="KW-1185">Reference proteome</keyword>
<dbReference type="Proteomes" id="UP000829720">
    <property type="component" value="Unassembled WGS sequence"/>
</dbReference>
<comment type="caution">
    <text evidence="1">The sequence shown here is derived from an EMBL/GenBank/DDBJ whole genome shotgun (WGS) entry which is preliminary data.</text>
</comment>
<dbReference type="EMBL" id="JAERUA010000003">
    <property type="protein sequence ID" value="KAI1901869.1"/>
    <property type="molecule type" value="Genomic_DNA"/>
</dbReference>